<feature type="chain" id="PRO_5047467405" evidence="1">
    <location>
        <begin position="28"/>
        <end position="255"/>
    </location>
</feature>
<evidence type="ECO:0000313" key="3">
    <source>
        <dbReference type="EMBL" id="QWV98478.1"/>
    </source>
</evidence>
<feature type="signal peptide" evidence="1">
    <location>
        <begin position="1"/>
        <end position="27"/>
    </location>
</feature>
<reference evidence="3 4" key="1">
    <citation type="submission" date="2021-06" db="EMBL/GenBank/DDBJ databases">
        <title>Gemonas diversity in paddy soil.</title>
        <authorList>
            <person name="Liu G."/>
        </authorList>
    </citation>
    <scope>NUCLEOTIDE SEQUENCE [LARGE SCALE GENOMIC DNA]</scope>
    <source>
        <strain evidence="3 4">RG29</strain>
    </source>
</reference>
<dbReference type="InterPro" id="IPR016047">
    <property type="entry name" value="M23ase_b-sheet_dom"/>
</dbReference>
<name>A0ABX8JJK8_9BACT</name>
<protein>
    <submittedName>
        <fullName evidence="3">M23 family metallopeptidase</fullName>
    </submittedName>
</protein>
<evidence type="ECO:0000256" key="1">
    <source>
        <dbReference type="SAM" id="SignalP"/>
    </source>
</evidence>
<accession>A0ABX8JJK8</accession>
<keyword evidence="4" id="KW-1185">Reference proteome</keyword>
<feature type="domain" description="M23ase beta-sheet core" evidence="2">
    <location>
        <begin position="136"/>
        <end position="231"/>
    </location>
</feature>
<organism evidence="3 4">
    <name type="scientific">Geomonas diazotrophica</name>
    <dbReference type="NCBI Taxonomy" id="2843197"/>
    <lineage>
        <taxon>Bacteria</taxon>
        <taxon>Pseudomonadati</taxon>
        <taxon>Thermodesulfobacteriota</taxon>
        <taxon>Desulfuromonadia</taxon>
        <taxon>Geobacterales</taxon>
        <taxon>Geobacteraceae</taxon>
        <taxon>Geomonas</taxon>
    </lineage>
</organism>
<gene>
    <name evidence="3" type="ORF">KP005_04105</name>
</gene>
<dbReference type="CDD" id="cd12797">
    <property type="entry name" value="M23_peptidase"/>
    <property type="match status" value="1"/>
</dbReference>
<evidence type="ECO:0000313" key="4">
    <source>
        <dbReference type="Proteomes" id="UP000683493"/>
    </source>
</evidence>
<dbReference type="EMBL" id="CP076724">
    <property type="protein sequence ID" value="QWV98478.1"/>
    <property type="molecule type" value="Genomic_DNA"/>
</dbReference>
<proteinExistence type="predicted"/>
<dbReference type="Proteomes" id="UP000683493">
    <property type="component" value="Chromosome"/>
</dbReference>
<evidence type="ECO:0000259" key="2">
    <source>
        <dbReference type="Pfam" id="PF01551"/>
    </source>
</evidence>
<dbReference type="Pfam" id="PF01551">
    <property type="entry name" value="Peptidase_M23"/>
    <property type="match status" value="1"/>
</dbReference>
<sequence length="255" mass="28534">MTRLFSFRRLAPLFITLVLFAAPSTQAQGGNTERLRALAREFNALNTQIRDNEIPRAEAKERFRGMIQALSREYRAAGGVEYPEKSWCFPLKRYGYRAIGGVRGNGYQFGGYDYFAGNRHTGHPSHDIFIHDKRQEGLDDRTGEPVQVLSMTGGVVVAEEKEWQPGSRLRGGKYLWIFDPATESLVYYAHNRALHVEVGDLVRPGDAIAEVGRTGLNAHKRRSPTHLHLTLLSVAGGLPVARNPYRALSTGRLTD</sequence>
<keyword evidence="1" id="KW-0732">Signal</keyword>